<protein>
    <submittedName>
        <fullName evidence="1">Uncharacterized protein</fullName>
    </submittedName>
</protein>
<dbReference type="EMBL" id="KZ293673">
    <property type="protein sequence ID" value="PBK88419.1"/>
    <property type="molecule type" value="Genomic_DNA"/>
</dbReference>
<keyword evidence="2" id="KW-1185">Reference proteome</keyword>
<evidence type="ECO:0000313" key="1">
    <source>
        <dbReference type="EMBL" id="PBK88419.1"/>
    </source>
</evidence>
<dbReference type="Gene3D" id="3.40.50.1460">
    <property type="match status" value="1"/>
</dbReference>
<evidence type="ECO:0000313" key="2">
    <source>
        <dbReference type="Proteomes" id="UP000217790"/>
    </source>
</evidence>
<dbReference type="AlphaFoldDB" id="A0A2H3CZE6"/>
<sequence length="151" mass="16574">VSDAKSMEKYLIEDLGVPKNRIQLLLDTSDGLGLDTTSPTRANIIKMALYSLVDNLDIKRGDNIIVYFAGQGTRYAAKEYYRSRTLPGVSLASIRPIEALCPKDRTSKDSTGSLIPDVSVHEINAPFTQISLTKGHTITLILDCYSGTHTK</sequence>
<feature type="non-terminal residue" evidence="1">
    <location>
        <position position="151"/>
    </location>
</feature>
<feature type="non-terminal residue" evidence="1">
    <location>
        <position position="1"/>
    </location>
</feature>
<dbReference type="Proteomes" id="UP000217790">
    <property type="component" value="Unassembled WGS sequence"/>
</dbReference>
<reference evidence="2" key="1">
    <citation type="journal article" date="2017" name="Nat. Ecol. Evol.">
        <title>Genome expansion and lineage-specific genetic innovations in the forest pathogenic fungi Armillaria.</title>
        <authorList>
            <person name="Sipos G."/>
            <person name="Prasanna A.N."/>
            <person name="Walter M.C."/>
            <person name="O'Connor E."/>
            <person name="Balint B."/>
            <person name="Krizsan K."/>
            <person name="Kiss B."/>
            <person name="Hess J."/>
            <person name="Varga T."/>
            <person name="Slot J."/>
            <person name="Riley R."/>
            <person name="Boka B."/>
            <person name="Rigling D."/>
            <person name="Barry K."/>
            <person name="Lee J."/>
            <person name="Mihaltcheva S."/>
            <person name="LaButti K."/>
            <person name="Lipzen A."/>
            <person name="Waldron R."/>
            <person name="Moloney N.M."/>
            <person name="Sperisen C."/>
            <person name="Kredics L."/>
            <person name="Vagvoelgyi C."/>
            <person name="Patrignani A."/>
            <person name="Fitzpatrick D."/>
            <person name="Nagy I."/>
            <person name="Doyle S."/>
            <person name="Anderson J.B."/>
            <person name="Grigoriev I.V."/>
            <person name="Gueldener U."/>
            <person name="Muensterkoetter M."/>
            <person name="Nagy L.G."/>
        </authorList>
    </citation>
    <scope>NUCLEOTIDE SEQUENCE [LARGE SCALE GENOMIC DNA]</scope>
    <source>
        <strain evidence="2">Ar21-2</strain>
    </source>
</reference>
<organism evidence="1 2">
    <name type="scientific">Armillaria gallica</name>
    <name type="common">Bulbous honey fungus</name>
    <name type="synonym">Armillaria bulbosa</name>
    <dbReference type="NCBI Taxonomy" id="47427"/>
    <lineage>
        <taxon>Eukaryota</taxon>
        <taxon>Fungi</taxon>
        <taxon>Dikarya</taxon>
        <taxon>Basidiomycota</taxon>
        <taxon>Agaricomycotina</taxon>
        <taxon>Agaricomycetes</taxon>
        <taxon>Agaricomycetidae</taxon>
        <taxon>Agaricales</taxon>
        <taxon>Marasmiineae</taxon>
        <taxon>Physalacriaceae</taxon>
        <taxon>Armillaria</taxon>
    </lineage>
</organism>
<proteinExistence type="predicted"/>
<dbReference type="InParanoid" id="A0A2H3CZE6"/>
<name>A0A2H3CZE6_ARMGA</name>
<gene>
    <name evidence="1" type="ORF">ARMGADRAFT_865756</name>
</gene>
<dbReference type="OrthoDB" id="10255174at2759"/>
<accession>A0A2H3CZE6</accession>